<protein>
    <submittedName>
        <fullName evidence="2">Uncharacterized protein</fullName>
    </submittedName>
</protein>
<dbReference type="VEuPathDB" id="VectorBase:RSAN_036842"/>
<accession>A0A9D4PWN6</accession>
<dbReference type="PANTHER" id="PTHR33964">
    <property type="entry name" value="RE45066P-RELATED"/>
    <property type="match status" value="1"/>
</dbReference>
<proteinExistence type="predicted"/>
<keyword evidence="3" id="KW-1185">Reference proteome</keyword>
<sequence>MLHAWSAPVSRNRVNANNAKGEQMSPVERCTNDQYQRCLGSLESVAKGEDITLVTSKRELHHVCRKLKRVVDCVDEHTAQCFDATLQRLFNQVVAGAKETIAEVCLPGDTQEDFLRHARCNRNVTLDEEKCAPAYRRTLELAKTVSQAQDVDHGLKRSCCAFSEFVECKNFHVERDCGDRASAFFSRHMQRISGPLIEDHCGHYAHGGSCDDSAASSADRETKARRRLPLLLAAALTAMALKSIGAGRC</sequence>
<dbReference type="EMBL" id="JABSTV010001250">
    <property type="protein sequence ID" value="KAH7957102.1"/>
    <property type="molecule type" value="Genomic_DNA"/>
</dbReference>
<evidence type="ECO:0000313" key="3">
    <source>
        <dbReference type="Proteomes" id="UP000821837"/>
    </source>
</evidence>
<reference evidence="2" key="1">
    <citation type="journal article" date="2020" name="Cell">
        <title>Large-Scale Comparative Analyses of Tick Genomes Elucidate Their Genetic Diversity and Vector Capacities.</title>
        <authorList>
            <consortium name="Tick Genome and Microbiome Consortium (TIGMIC)"/>
            <person name="Jia N."/>
            <person name="Wang J."/>
            <person name="Shi W."/>
            <person name="Du L."/>
            <person name="Sun Y."/>
            <person name="Zhan W."/>
            <person name="Jiang J.F."/>
            <person name="Wang Q."/>
            <person name="Zhang B."/>
            <person name="Ji P."/>
            <person name="Bell-Sakyi L."/>
            <person name="Cui X.M."/>
            <person name="Yuan T.T."/>
            <person name="Jiang B.G."/>
            <person name="Yang W.F."/>
            <person name="Lam T.T."/>
            <person name="Chang Q.C."/>
            <person name="Ding S.J."/>
            <person name="Wang X.J."/>
            <person name="Zhu J.G."/>
            <person name="Ruan X.D."/>
            <person name="Zhao L."/>
            <person name="Wei J.T."/>
            <person name="Ye R.Z."/>
            <person name="Que T.C."/>
            <person name="Du C.H."/>
            <person name="Zhou Y.H."/>
            <person name="Cheng J.X."/>
            <person name="Dai P.F."/>
            <person name="Guo W.B."/>
            <person name="Han X.H."/>
            <person name="Huang E.J."/>
            <person name="Li L.F."/>
            <person name="Wei W."/>
            <person name="Gao Y.C."/>
            <person name="Liu J.Z."/>
            <person name="Shao H.Z."/>
            <person name="Wang X."/>
            <person name="Wang C.C."/>
            <person name="Yang T.C."/>
            <person name="Huo Q.B."/>
            <person name="Li W."/>
            <person name="Chen H.Y."/>
            <person name="Chen S.E."/>
            <person name="Zhou L.G."/>
            <person name="Ni X.B."/>
            <person name="Tian J.H."/>
            <person name="Sheng Y."/>
            <person name="Liu T."/>
            <person name="Pan Y.S."/>
            <person name="Xia L.Y."/>
            <person name="Li J."/>
            <person name="Zhao F."/>
            <person name="Cao W.C."/>
        </authorList>
    </citation>
    <scope>NUCLEOTIDE SEQUENCE</scope>
    <source>
        <strain evidence="2">Rsan-2018</strain>
    </source>
</reference>
<name>A0A9D4PWN6_RHISA</name>
<gene>
    <name evidence="2" type="ORF">HPB52_015291</name>
</gene>
<evidence type="ECO:0000313" key="2">
    <source>
        <dbReference type="EMBL" id="KAH7957102.1"/>
    </source>
</evidence>
<dbReference type="AlphaFoldDB" id="A0A9D4PWN6"/>
<evidence type="ECO:0000256" key="1">
    <source>
        <dbReference type="SAM" id="MobiDB-lite"/>
    </source>
</evidence>
<comment type="caution">
    <text evidence="2">The sequence shown here is derived from an EMBL/GenBank/DDBJ whole genome shotgun (WGS) entry which is preliminary data.</text>
</comment>
<organism evidence="2 3">
    <name type="scientific">Rhipicephalus sanguineus</name>
    <name type="common">Brown dog tick</name>
    <name type="synonym">Ixodes sanguineus</name>
    <dbReference type="NCBI Taxonomy" id="34632"/>
    <lineage>
        <taxon>Eukaryota</taxon>
        <taxon>Metazoa</taxon>
        <taxon>Ecdysozoa</taxon>
        <taxon>Arthropoda</taxon>
        <taxon>Chelicerata</taxon>
        <taxon>Arachnida</taxon>
        <taxon>Acari</taxon>
        <taxon>Parasitiformes</taxon>
        <taxon>Ixodida</taxon>
        <taxon>Ixodoidea</taxon>
        <taxon>Ixodidae</taxon>
        <taxon>Rhipicephalinae</taxon>
        <taxon>Rhipicephalus</taxon>
        <taxon>Rhipicephalus</taxon>
    </lineage>
</organism>
<feature type="region of interest" description="Disordered" evidence="1">
    <location>
        <begin position="1"/>
        <end position="23"/>
    </location>
</feature>
<dbReference type="Proteomes" id="UP000821837">
    <property type="component" value="Unassembled WGS sequence"/>
</dbReference>
<dbReference type="PANTHER" id="PTHR33964:SF1">
    <property type="entry name" value="RE45066P"/>
    <property type="match status" value="1"/>
</dbReference>
<reference evidence="2" key="2">
    <citation type="submission" date="2021-09" db="EMBL/GenBank/DDBJ databases">
        <authorList>
            <person name="Jia N."/>
            <person name="Wang J."/>
            <person name="Shi W."/>
            <person name="Du L."/>
            <person name="Sun Y."/>
            <person name="Zhan W."/>
            <person name="Jiang J."/>
            <person name="Wang Q."/>
            <person name="Zhang B."/>
            <person name="Ji P."/>
            <person name="Sakyi L.B."/>
            <person name="Cui X."/>
            <person name="Yuan T."/>
            <person name="Jiang B."/>
            <person name="Yang W."/>
            <person name="Lam T.T.-Y."/>
            <person name="Chang Q."/>
            <person name="Ding S."/>
            <person name="Wang X."/>
            <person name="Zhu J."/>
            <person name="Ruan X."/>
            <person name="Zhao L."/>
            <person name="Wei J."/>
            <person name="Que T."/>
            <person name="Du C."/>
            <person name="Cheng J."/>
            <person name="Dai P."/>
            <person name="Han X."/>
            <person name="Huang E."/>
            <person name="Gao Y."/>
            <person name="Liu J."/>
            <person name="Shao H."/>
            <person name="Ye R."/>
            <person name="Li L."/>
            <person name="Wei W."/>
            <person name="Wang X."/>
            <person name="Wang C."/>
            <person name="Huo Q."/>
            <person name="Li W."/>
            <person name="Guo W."/>
            <person name="Chen H."/>
            <person name="Chen S."/>
            <person name="Zhou L."/>
            <person name="Zhou L."/>
            <person name="Ni X."/>
            <person name="Tian J."/>
            <person name="Zhou Y."/>
            <person name="Sheng Y."/>
            <person name="Liu T."/>
            <person name="Pan Y."/>
            <person name="Xia L."/>
            <person name="Li J."/>
            <person name="Zhao F."/>
            <person name="Cao W."/>
        </authorList>
    </citation>
    <scope>NUCLEOTIDE SEQUENCE</scope>
    <source>
        <strain evidence="2">Rsan-2018</strain>
        <tissue evidence="2">Larvae</tissue>
    </source>
</reference>